<gene>
    <name evidence="2" type="ORF">NDU88_006775</name>
</gene>
<sequence length="150" mass="16738">MPPKSETPIRGKTDGRQPTGASWATMDRGSLGARKSETKLRRKGEKAPVQVQQMETDELEYLPGQQHISISSRITSLLWWRPRGLASVLGEQAVLMEPYYSSETVVTLTLNPARLKVNFKGKSHKKNSETKASEYLKELPVQAAKDEKAS</sequence>
<reference evidence="2" key="1">
    <citation type="journal article" date="2022" name="bioRxiv">
        <title>Sequencing and chromosome-scale assembly of the giantPleurodeles waltlgenome.</title>
        <authorList>
            <person name="Brown T."/>
            <person name="Elewa A."/>
            <person name="Iarovenko S."/>
            <person name="Subramanian E."/>
            <person name="Araus A.J."/>
            <person name="Petzold A."/>
            <person name="Susuki M."/>
            <person name="Suzuki K.-i.T."/>
            <person name="Hayashi T."/>
            <person name="Toyoda A."/>
            <person name="Oliveira C."/>
            <person name="Osipova E."/>
            <person name="Leigh N.D."/>
            <person name="Simon A."/>
            <person name="Yun M.H."/>
        </authorList>
    </citation>
    <scope>NUCLEOTIDE SEQUENCE</scope>
    <source>
        <strain evidence="2">20211129_DDA</strain>
        <tissue evidence="2">Liver</tissue>
    </source>
</reference>
<feature type="region of interest" description="Disordered" evidence="1">
    <location>
        <begin position="1"/>
        <end position="51"/>
    </location>
</feature>
<name>A0AAV7NUA5_PLEWA</name>
<dbReference type="EMBL" id="JANPWB010000012">
    <property type="protein sequence ID" value="KAJ1118584.1"/>
    <property type="molecule type" value="Genomic_DNA"/>
</dbReference>
<evidence type="ECO:0000313" key="3">
    <source>
        <dbReference type="Proteomes" id="UP001066276"/>
    </source>
</evidence>
<evidence type="ECO:0000256" key="1">
    <source>
        <dbReference type="SAM" id="MobiDB-lite"/>
    </source>
</evidence>
<protein>
    <submittedName>
        <fullName evidence="2">Uncharacterized protein</fullName>
    </submittedName>
</protein>
<evidence type="ECO:0000313" key="2">
    <source>
        <dbReference type="EMBL" id="KAJ1118584.1"/>
    </source>
</evidence>
<dbReference type="AlphaFoldDB" id="A0AAV7NUA5"/>
<comment type="caution">
    <text evidence="2">The sequence shown here is derived from an EMBL/GenBank/DDBJ whole genome shotgun (WGS) entry which is preliminary data.</text>
</comment>
<organism evidence="2 3">
    <name type="scientific">Pleurodeles waltl</name>
    <name type="common">Iberian ribbed newt</name>
    <dbReference type="NCBI Taxonomy" id="8319"/>
    <lineage>
        <taxon>Eukaryota</taxon>
        <taxon>Metazoa</taxon>
        <taxon>Chordata</taxon>
        <taxon>Craniata</taxon>
        <taxon>Vertebrata</taxon>
        <taxon>Euteleostomi</taxon>
        <taxon>Amphibia</taxon>
        <taxon>Batrachia</taxon>
        <taxon>Caudata</taxon>
        <taxon>Salamandroidea</taxon>
        <taxon>Salamandridae</taxon>
        <taxon>Pleurodelinae</taxon>
        <taxon>Pleurodeles</taxon>
    </lineage>
</organism>
<accession>A0AAV7NUA5</accession>
<proteinExistence type="predicted"/>
<dbReference type="Proteomes" id="UP001066276">
    <property type="component" value="Chromosome 8"/>
</dbReference>
<keyword evidence="3" id="KW-1185">Reference proteome</keyword>